<evidence type="ECO:0000256" key="8">
    <source>
        <dbReference type="ARBA" id="ARBA00023136"/>
    </source>
</evidence>
<dbReference type="PRINTS" id="PR00781">
    <property type="entry name" value="LIPOSIGPTASE"/>
</dbReference>
<keyword evidence="6 9" id="KW-0378">Hydrolase</keyword>
<dbReference type="InterPro" id="IPR001872">
    <property type="entry name" value="Peptidase_A8"/>
</dbReference>
<protein>
    <recommendedName>
        <fullName evidence="9">Lipoprotein signal peptidase</fullName>
        <ecNumber evidence="9">3.4.23.36</ecNumber>
    </recommendedName>
    <alternativeName>
        <fullName evidence="9">Prolipoprotein signal peptidase</fullName>
    </alternativeName>
    <alternativeName>
        <fullName evidence="9">Signal peptidase II</fullName>
        <shortName evidence="9">SPase II</shortName>
    </alternativeName>
</protein>
<keyword evidence="8 9" id="KW-0472">Membrane</keyword>
<comment type="similarity">
    <text evidence="1 9 11">Belongs to the peptidase A8 family.</text>
</comment>
<dbReference type="GO" id="GO:0004190">
    <property type="term" value="F:aspartic-type endopeptidase activity"/>
    <property type="evidence" value="ECO:0007669"/>
    <property type="project" value="UniProtKB-UniRule"/>
</dbReference>
<comment type="caution">
    <text evidence="12">The sequence shown here is derived from an EMBL/GenBank/DDBJ whole genome shotgun (WGS) entry which is preliminary data.</text>
</comment>
<dbReference type="Pfam" id="PF01252">
    <property type="entry name" value="Peptidase_A8"/>
    <property type="match status" value="1"/>
</dbReference>
<comment type="subcellular location">
    <subcellularLocation>
        <location evidence="9">Cell membrane</location>
        <topology evidence="9">Multi-pass membrane protein</topology>
    </subcellularLocation>
</comment>
<keyword evidence="3 9" id="KW-0645">Protease</keyword>
<evidence type="ECO:0000256" key="7">
    <source>
        <dbReference type="ARBA" id="ARBA00022989"/>
    </source>
</evidence>
<dbReference type="Proteomes" id="UP000268094">
    <property type="component" value="Unassembled WGS sequence"/>
</dbReference>
<dbReference type="NCBIfam" id="NF011355">
    <property type="entry name" value="PRK14773.1"/>
    <property type="match status" value="1"/>
</dbReference>
<dbReference type="PANTHER" id="PTHR33695:SF1">
    <property type="entry name" value="LIPOPROTEIN SIGNAL PEPTIDASE"/>
    <property type="match status" value="1"/>
</dbReference>
<feature type="active site" evidence="9">
    <location>
        <position position="154"/>
    </location>
</feature>
<keyword evidence="7 9" id="KW-1133">Transmembrane helix</keyword>
<feature type="transmembrane region" description="Helical" evidence="9">
    <location>
        <begin position="101"/>
        <end position="118"/>
    </location>
</feature>
<keyword evidence="13" id="KW-1185">Reference proteome</keyword>
<gene>
    <name evidence="9 12" type="primary">lspA</name>
    <name evidence="12" type="ORF">D7V88_02170</name>
</gene>
<accession>A0A3A8JES8</accession>
<comment type="function">
    <text evidence="9 10">This protein specifically catalyzes the removal of signal peptides from prolipoproteins.</text>
</comment>
<dbReference type="HAMAP" id="MF_00161">
    <property type="entry name" value="LspA"/>
    <property type="match status" value="1"/>
</dbReference>
<dbReference type="PANTHER" id="PTHR33695">
    <property type="entry name" value="LIPOPROTEIN SIGNAL PEPTIDASE"/>
    <property type="match status" value="1"/>
</dbReference>
<keyword evidence="4 9" id="KW-0812">Transmembrane</keyword>
<dbReference type="AlphaFoldDB" id="A0A3A8JES8"/>
<evidence type="ECO:0000256" key="1">
    <source>
        <dbReference type="ARBA" id="ARBA00006139"/>
    </source>
</evidence>
<comment type="pathway">
    <text evidence="9">Protein modification; lipoprotein biosynthesis (signal peptide cleavage).</text>
</comment>
<evidence type="ECO:0000256" key="2">
    <source>
        <dbReference type="ARBA" id="ARBA00022475"/>
    </source>
</evidence>
<dbReference type="UniPathway" id="UPA00665"/>
<dbReference type="GO" id="GO:0006508">
    <property type="term" value="P:proteolysis"/>
    <property type="evidence" value="ECO:0007669"/>
    <property type="project" value="UniProtKB-KW"/>
</dbReference>
<evidence type="ECO:0000256" key="9">
    <source>
        <dbReference type="HAMAP-Rule" id="MF_00161"/>
    </source>
</evidence>
<organism evidence="12 13">
    <name type="scientific">Corallococcus terminator</name>
    <dbReference type="NCBI Taxonomy" id="2316733"/>
    <lineage>
        <taxon>Bacteria</taxon>
        <taxon>Pseudomonadati</taxon>
        <taxon>Myxococcota</taxon>
        <taxon>Myxococcia</taxon>
        <taxon>Myxococcales</taxon>
        <taxon>Cystobacterineae</taxon>
        <taxon>Myxococcaceae</taxon>
        <taxon>Corallococcus</taxon>
    </lineage>
</organism>
<proteinExistence type="inferred from homology"/>
<evidence type="ECO:0000313" key="12">
    <source>
        <dbReference type="EMBL" id="RKG93518.1"/>
    </source>
</evidence>
<dbReference type="RefSeq" id="WP_120538913.1">
    <property type="nucleotide sequence ID" value="NZ_RAVZ01000007.1"/>
</dbReference>
<comment type="caution">
    <text evidence="9">Lacks conserved residue(s) required for the propagation of feature annotation.</text>
</comment>
<evidence type="ECO:0000256" key="4">
    <source>
        <dbReference type="ARBA" id="ARBA00022692"/>
    </source>
</evidence>
<feature type="active site" evidence="9">
    <location>
        <position position="175"/>
    </location>
</feature>
<evidence type="ECO:0000256" key="11">
    <source>
        <dbReference type="RuleBase" id="RU004181"/>
    </source>
</evidence>
<evidence type="ECO:0000256" key="5">
    <source>
        <dbReference type="ARBA" id="ARBA00022750"/>
    </source>
</evidence>
<keyword evidence="5 9" id="KW-0064">Aspartyl protease</keyword>
<evidence type="ECO:0000256" key="6">
    <source>
        <dbReference type="ARBA" id="ARBA00022801"/>
    </source>
</evidence>
<dbReference type="EMBL" id="RAVZ01000007">
    <property type="protein sequence ID" value="RKG93518.1"/>
    <property type="molecule type" value="Genomic_DNA"/>
</dbReference>
<dbReference type="EC" id="3.4.23.36" evidence="9"/>
<dbReference type="PROSITE" id="PS00855">
    <property type="entry name" value="SPASE_II"/>
    <property type="match status" value="1"/>
</dbReference>
<feature type="transmembrane region" description="Helical" evidence="9">
    <location>
        <begin position="130"/>
        <end position="148"/>
    </location>
</feature>
<dbReference type="NCBIfam" id="TIGR00077">
    <property type="entry name" value="lspA"/>
    <property type="match status" value="1"/>
</dbReference>
<dbReference type="OrthoDB" id="9810259at2"/>
<keyword evidence="2 9" id="KW-1003">Cell membrane</keyword>
<reference evidence="13" key="1">
    <citation type="submission" date="2018-09" db="EMBL/GenBank/DDBJ databases">
        <authorList>
            <person name="Livingstone P.G."/>
            <person name="Whitworth D.E."/>
        </authorList>
    </citation>
    <scope>NUCLEOTIDE SEQUENCE [LARGE SCALE GENOMIC DNA]</scope>
    <source>
        <strain evidence="13">CA054A</strain>
    </source>
</reference>
<sequence>MKASLRLLLVVVLTVLAADQVTKYLAVSRLTEALDGREGMARVSGFLSEQNLDNDPPKEGEFRRNTRPYRFIEDYWHFRYVENPGAAWGMFSNLPDTARKAFFHVVSLAALTFILVLYRRTDASQKSVRLALALITGGALGNFVDRLIRGYVIDFIDWHWRNQPGMRWPTFNVADAAIVVGVALMLLDSVWARRPEPVTTSSPLTPQSPQP</sequence>
<evidence type="ECO:0000256" key="10">
    <source>
        <dbReference type="RuleBase" id="RU000594"/>
    </source>
</evidence>
<evidence type="ECO:0000313" key="13">
    <source>
        <dbReference type="Proteomes" id="UP000268094"/>
    </source>
</evidence>
<dbReference type="GO" id="GO:0005886">
    <property type="term" value="C:plasma membrane"/>
    <property type="evidence" value="ECO:0007669"/>
    <property type="project" value="UniProtKB-SubCell"/>
</dbReference>
<evidence type="ECO:0000256" key="3">
    <source>
        <dbReference type="ARBA" id="ARBA00022670"/>
    </source>
</evidence>
<name>A0A3A8JES8_9BACT</name>
<feature type="transmembrane region" description="Helical" evidence="9">
    <location>
        <begin position="168"/>
        <end position="187"/>
    </location>
</feature>
<comment type="catalytic activity">
    <reaction evidence="9 10">
        <text>Release of signal peptides from bacterial membrane prolipoproteins. Hydrolyzes -Xaa-Yaa-Zaa-|-(S,diacylglyceryl)Cys-, in which Xaa is hydrophobic (preferably Leu), and Yaa (Ala or Ser) and Zaa (Gly or Ala) have small, neutral side chains.</text>
        <dbReference type="EC" id="3.4.23.36"/>
    </reaction>
</comment>